<evidence type="ECO:0000256" key="2">
    <source>
        <dbReference type="SAM" id="SignalP"/>
    </source>
</evidence>
<dbReference type="AlphaFoldDB" id="A0A9P1FJL9"/>
<keyword evidence="1" id="KW-1133">Transmembrane helix</keyword>
<keyword evidence="2" id="KW-0732">Signal</keyword>
<organism evidence="3">
    <name type="scientific">Cladocopium goreaui</name>
    <dbReference type="NCBI Taxonomy" id="2562237"/>
    <lineage>
        <taxon>Eukaryota</taxon>
        <taxon>Sar</taxon>
        <taxon>Alveolata</taxon>
        <taxon>Dinophyceae</taxon>
        <taxon>Suessiales</taxon>
        <taxon>Symbiodiniaceae</taxon>
        <taxon>Cladocopium</taxon>
    </lineage>
</organism>
<feature type="transmembrane region" description="Helical" evidence="1">
    <location>
        <begin position="90"/>
        <end position="109"/>
    </location>
</feature>
<feature type="transmembrane region" description="Helical" evidence="1">
    <location>
        <begin position="557"/>
        <end position="576"/>
    </location>
</feature>
<evidence type="ECO:0000313" key="4">
    <source>
        <dbReference type="EMBL" id="CAL1129747.1"/>
    </source>
</evidence>
<dbReference type="OrthoDB" id="440633at2759"/>
<protein>
    <submittedName>
        <fullName evidence="5">K(+) efflux antiporter 2, chloroplastic</fullName>
    </submittedName>
</protein>
<dbReference type="EMBL" id="CAMXCT030000265">
    <property type="protein sequence ID" value="CAL4763684.1"/>
    <property type="molecule type" value="Genomic_DNA"/>
</dbReference>
<dbReference type="EMBL" id="CAMXCT020000265">
    <property type="protein sequence ID" value="CAL1129747.1"/>
    <property type="molecule type" value="Genomic_DNA"/>
</dbReference>
<feature type="transmembrane region" description="Helical" evidence="1">
    <location>
        <begin position="156"/>
        <end position="177"/>
    </location>
</feature>
<feature type="transmembrane region" description="Helical" evidence="1">
    <location>
        <begin position="271"/>
        <end position="291"/>
    </location>
</feature>
<accession>A0A9P1FJL9</accession>
<dbReference type="EMBL" id="CAMXCT010000265">
    <property type="protein sequence ID" value="CAI3976372.1"/>
    <property type="molecule type" value="Genomic_DNA"/>
</dbReference>
<feature type="transmembrane region" description="Helical" evidence="1">
    <location>
        <begin position="297"/>
        <end position="323"/>
    </location>
</feature>
<evidence type="ECO:0000313" key="3">
    <source>
        <dbReference type="EMBL" id="CAI3976372.1"/>
    </source>
</evidence>
<evidence type="ECO:0000256" key="1">
    <source>
        <dbReference type="SAM" id="Phobius"/>
    </source>
</evidence>
<dbReference type="Proteomes" id="UP001152797">
    <property type="component" value="Unassembled WGS sequence"/>
</dbReference>
<evidence type="ECO:0000313" key="6">
    <source>
        <dbReference type="Proteomes" id="UP001152797"/>
    </source>
</evidence>
<keyword evidence="6" id="KW-1185">Reference proteome</keyword>
<feature type="signal peptide" evidence="2">
    <location>
        <begin position="1"/>
        <end position="15"/>
    </location>
</feature>
<sequence>MLRPFLLALAQSGLASNVGEVHCLNVTKSNFNRACLPDAIRNYSDLGVQEPPYQYLQWQLAETCGLPLAALAAEFAMLPEIISRGLRGVFMIWSLYIMGNFLAVGVPQLQHASPHPRSASAVHQVLSLFQVAPVKRRCWGFFRENSFDYKRFVGPLYWVLFGLAILIAGGITCRFFADLHGFRKLLKETEELRGPLNGTVPSTSPSRGCFYIMALRWMGYRHCFDLLLLMVFTSVDLVMLAAELGWMCILQCLAYCRCFFCSFWKGCCGICGYLCCTSISALCALCCFVPLMGILLYLLIGLVAVAAVGMLTLMLLAAVLLSFTWALRYILSWLTCHFCIPLRAASWSDMALLLYPFPPGSPGFATAYAVRRPMNEEEEDEDMEIRKVPAVALEHGFDVQQSTLSSNYTIWEKHLGLPYSWMSYAFPAWWSVTFAPALLMALAVAAQLSSNSILFSEAMADSDLDWLPTTPLSTWSYHWCVLKAVCGGITDAFHGVFVEVPLHLFRAPKTTWVRFFGFSYSGTDFLNLFSADKHASGTLVEGQFHGNFHNFRATVMLLRLLLTMLFASLRLTAVIARTPSADSGEEDSWDEEICP</sequence>
<feature type="transmembrane region" description="Helical" evidence="1">
    <location>
        <begin position="428"/>
        <end position="446"/>
    </location>
</feature>
<reference evidence="4" key="2">
    <citation type="submission" date="2024-04" db="EMBL/GenBank/DDBJ databases">
        <authorList>
            <person name="Chen Y."/>
            <person name="Shah S."/>
            <person name="Dougan E. K."/>
            <person name="Thang M."/>
            <person name="Chan C."/>
        </authorList>
    </citation>
    <scope>NUCLEOTIDE SEQUENCE [LARGE SCALE GENOMIC DNA]</scope>
</reference>
<gene>
    <name evidence="3" type="ORF">C1SCF055_LOCUS4596</name>
</gene>
<evidence type="ECO:0000313" key="5">
    <source>
        <dbReference type="EMBL" id="CAL4763684.1"/>
    </source>
</evidence>
<proteinExistence type="predicted"/>
<reference evidence="3" key="1">
    <citation type="submission" date="2022-10" db="EMBL/GenBank/DDBJ databases">
        <authorList>
            <person name="Chen Y."/>
            <person name="Dougan E. K."/>
            <person name="Chan C."/>
            <person name="Rhodes N."/>
            <person name="Thang M."/>
        </authorList>
    </citation>
    <scope>NUCLEOTIDE SEQUENCE</scope>
</reference>
<feature type="chain" id="PRO_5043272067" evidence="2">
    <location>
        <begin position="16"/>
        <end position="595"/>
    </location>
</feature>
<keyword evidence="1" id="KW-0472">Membrane</keyword>
<feature type="transmembrane region" description="Helical" evidence="1">
    <location>
        <begin position="330"/>
        <end position="348"/>
    </location>
</feature>
<comment type="caution">
    <text evidence="3">The sequence shown here is derived from an EMBL/GenBank/DDBJ whole genome shotgun (WGS) entry which is preliminary data.</text>
</comment>
<keyword evidence="1" id="KW-0812">Transmembrane</keyword>
<name>A0A9P1FJL9_9DINO</name>